<dbReference type="EMBL" id="JABWCV010000031">
    <property type="protein sequence ID" value="NVF16256.1"/>
    <property type="molecule type" value="Genomic_DNA"/>
</dbReference>
<gene>
    <name evidence="1" type="ORF">HUO07_19115</name>
</gene>
<reference evidence="1 2" key="1">
    <citation type="submission" date="2020-06" db="EMBL/GenBank/DDBJ databases">
        <title>Halomonas sp. QX-1 draft genome sequence.</title>
        <authorList>
            <person name="Qiu X."/>
        </authorList>
    </citation>
    <scope>NUCLEOTIDE SEQUENCE [LARGE SCALE GENOMIC DNA]</scope>
    <source>
        <strain evidence="1 2">QX-1</strain>
    </source>
</reference>
<sequence length="52" mass="6309">MPSKCQYFYQLQWRGISAAQAKQWLKQNPPPRNWKHSAWRWASENMTDEVTQ</sequence>
<evidence type="ECO:0000313" key="1">
    <source>
        <dbReference type="EMBL" id="NVF16256.1"/>
    </source>
</evidence>
<name>A0A7Y6RGC9_9GAMM</name>
<dbReference type="Proteomes" id="UP000589984">
    <property type="component" value="Unassembled WGS sequence"/>
</dbReference>
<protein>
    <submittedName>
        <fullName evidence="1">Uncharacterized protein</fullName>
    </submittedName>
</protein>
<comment type="caution">
    <text evidence="1">The sequence shown here is derived from an EMBL/GenBank/DDBJ whole genome shotgun (WGS) entry which is preliminary data.</text>
</comment>
<evidence type="ECO:0000313" key="2">
    <source>
        <dbReference type="Proteomes" id="UP000589984"/>
    </source>
</evidence>
<proteinExistence type="predicted"/>
<keyword evidence="2" id="KW-1185">Reference proteome</keyword>
<dbReference type="AlphaFoldDB" id="A0A7Y6RGC9"/>
<accession>A0A7Y6RGC9</accession>
<organism evidence="1 2">
    <name type="scientific">Vreelandella maris</name>
    <dbReference type="NCBI Taxonomy" id="2729617"/>
    <lineage>
        <taxon>Bacteria</taxon>
        <taxon>Pseudomonadati</taxon>
        <taxon>Pseudomonadota</taxon>
        <taxon>Gammaproteobacteria</taxon>
        <taxon>Oceanospirillales</taxon>
        <taxon>Halomonadaceae</taxon>
        <taxon>Vreelandella</taxon>
    </lineage>
</organism>
<dbReference type="RefSeq" id="WP_176304838.1">
    <property type="nucleotide sequence ID" value="NZ_JABWCV010000031.1"/>
</dbReference>